<reference evidence="3" key="1">
    <citation type="submission" date="2016-11" db="EMBL/GenBank/DDBJ databases">
        <authorList>
            <person name="Varghese N."/>
            <person name="Submissions S."/>
        </authorList>
    </citation>
    <scope>NUCLEOTIDE SEQUENCE [LARGE SCALE GENOMIC DNA]</scope>
    <source>
        <strain evidence="3">DSM 16990</strain>
    </source>
</reference>
<evidence type="ECO:0000313" key="2">
    <source>
        <dbReference type="EMBL" id="SHG43345.1"/>
    </source>
</evidence>
<sequence>MIIFGARTKFLTASVSGQTCGHCDTGKLNLVYTIRYFHIFWIPMFPLEKRAMTQCPHCKQVLTSNELAPESRNYLNTQKSAIRTPLKYFAGLIIIGLFILFIVVATAFNKTGRYVNKPKVGDIYQIKSDTENQFTFLKIVKIEGDSLILAVHKLNHVPQADINEQRVFEHYDKDFTPLTFKMSRNNIKSMTKGSKNLVEVFRK</sequence>
<dbReference type="AlphaFoldDB" id="A0A1M5JSF0"/>
<keyword evidence="3" id="KW-1185">Reference proteome</keyword>
<feature type="transmembrane region" description="Helical" evidence="1">
    <location>
        <begin position="88"/>
        <end position="108"/>
    </location>
</feature>
<dbReference type="EMBL" id="FQUQ01000005">
    <property type="protein sequence ID" value="SHG43345.1"/>
    <property type="molecule type" value="Genomic_DNA"/>
</dbReference>
<dbReference type="Proteomes" id="UP000184287">
    <property type="component" value="Unassembled WGS sequence"/>
</dbReference>
<protein>
    <submittedName>
        <fullName evidence="2">Uncharacterized protein</fullName>
    </submittedName>
</protein>
<accession>A0A1M5JSF0</accession>
<evidence type="ECO:0000313" key="3">
    <source>
        <dbReference type="Proteomes" id="UP000184287"/>
    </source>
</evidence>
<dbReference type="RefSeq" id="WP_073235291.1">
    <property type="nucleotide sequence ID" value="NZ_FQUQ01000005.1"/>
</dbReference>
<name>A0A1M5JSF0_9SPHI</name>
<keyword evidence="1" id="KW-0472">Membrane</keyword>
<dbReference type="STRING" id="288992.SAMN04488522_105489"/>
<gene>
    <name evidence="2" type="ORF">SAMN04488522_105489</name>
</gene>
<organism evidence="2 3">
    <name type="scientific">Pedobacter caeni</name>
    <dbReference type="NCBI Taxonomy" id="288992"/>
    <lineage>
        <taxon>Bacteria</taxon>
        <taxon>Pseudomonadati</taxon>
        <taxon>Bacteroidota</taxon>
        <taxon>Sphingobacteriia</taxon>
        <taxon>Sphingobacteriales</taxon>
        <taxon>Sphingobacteriaceae</taxon>
        <taxon>Pedobacter</taxon>
    </lineage>
</organism>
<dbReference type="OrthoDB" id="766141at2"/>
<keyword evidence="1" id="KW-1133">Transmembrane helix</keyword>
<proteinExistence type="predicted"/>
<keyword evidence="1" id="KW-0812">Transmembrane</keyword>
<evidence type="ECO:0000256" key="1">
    <source>
        <dbReference type="SAM" id="Phobius"/>
    </source>
</evidence>